<dbReference type="RefSeq" id="XP_021023222.1">
    <property type="nucleotide sequence ID" value="XM_021167563.1"/>
</dbReference>
<dbReference type="InterPro" id="IPR032675">
    <property type="entry name" value="LRR_dom_sf"/>
</dbReference>
<dbReference type="InterPro" id="IPR001611">
    <property type="entry name" value="Leu-rich_rpt"/>
</dbReference>
<dbReference type="GO" id="GO:0050727">
    <property type="term" value="P:regulation of inflammatory response"/>
    <property type="evidence" value="ECO:0007669"/>
    <property type="project" value="TreeGrafter"/>
</dbReference>
<dbReference type="Gene3D" id="3.40.50.300">
    <property type="entry name" value="P-loop containing nucleotide triphosphate hydrolases"/>
    <property type="match status" value="1"/>
</dbReference>
<dbReference type="AlphaFoldDB" id="A0A6P5Q1U4"/>
<organism evidence="10 12">
    <name type="scientific">Mus caroli</name>
    <name type="common">Ryukyu mouse</name>
    <name type="synonym">Ricefield mouse</name>
    <dbReference type="NCBI Taxonomy" id="10089"/>
    <lineage>
        <taxon>Eukaryota</taxon>
        <taxon>Metazoa</taxon>
        <taxon>Chordata</taxon>
        <taxon>Craniata</taxon>
        <taxon>Vertebrata</taxon>
        <taxon>Euteleostomi</taxon>
        <taxon>Mammalia</taxon>
        <taxon>Eutheria</taxon>
        <taxon>Euarchontoglires</taxon>
        <taxon>Glires</taxon>
        <taxon>Rodentia</taxon>
        <taxon>Myomorpha</taxon>
        <taxon>Muroidea</taxon>
        <taxon>Muridae</taxon>
        <taxon>Murinae</taxon>
        <taxon>Mus</taxon>
        <taxon>Mus</taxon>
    </lineage>
</organism>
<dbReference type="PROSITE" id="PS50837">
    <property type="entry name" value="NACHT"/>
    <property type="match status" value="1"/>
</dbReference>
<dbReference type="KEGG" id="mcal:110298364"/>
<dbReference type="RefSeq" id="XP_021023221.1">
    <property type="nucleotide sequence ID" value="XM_021167562.1"/>
</dbReference>
<dbReference type="GeneID" id="110298364"/>
<dbReference type="SMART" id="SM01289">
    <property type="entry name" value="PYRIN"/>
    <property type="match status" value="1"/>
</dbReference>
<dbReference type="CDD" id="cd08320">
    <property type="entry name" value="Pyrin_NALPs"/>
    <property type="match status" value="1"/>
</dbReference>
<accession>A0A6P5Q1U4</accession>
<sequence>MASFFSDFGLMWYLEELNRKEFVKFKEFLKQEILQLGLKQISWTEVKKASRQDLASLLLKHYEEKPAWDMTFRFFQKINRKDLIERAKREIDGCPKLYRAHMKTKLTHDSSRAFTISIQNFLKEKLTEDDYDCIENLFQSKGTESKPQVVFLSGVAGVGKTLMLKRLMLTWIESPVFLHKFSYIFYFCCQEVKQLKTASLAELISREWPGPSAPIEEILAKPEKLLFLIDSLEGMECDLFKWELELCDNCTEKQPVNVLLSSLLRRKMLPESSLLISATPESFEKMENRIEYTHLKVIKGLKERNIKMSFHRLFQDRNRAHEAFSLVREYEHLFTVCQVPVLCWMVATCLKEETEKGRDPVSICRCTTSLYTTHIFNLFIPQNAHSPSKKSQDQLQGLCSLAAEGMWTDTFVFNEDALRRNGIMDSDIPILLDIGMLINIRESEKSYIFPHPSVQEVCAAIFYLLKSHVDHPSQDIQSIEKLMFTFLKKVKVQWIFWGCFIFGLLHESEQKKLEAFFGHQLSQEIKHQLYQCLEAISGNEELQEQIDGMKLFYCLFEMDDEDFLVQAMNRMEQINFVAKHYSDVIVAAHCLQHCSTLKKLSFSTQNVLSGAQEHSYTERLLTAWNHICSVFKSSKDIQELRMKDTNLSESAFSVLYNNLKYYNYTYTLKALVANNVFFVCEKYLFFELILNCNVQHLNLSLTFLSHNDVKLLCDVLNQAKCNIEELVVAGCSISSDDCKVFASVLISSKTLKHLNLASNTLDKGIASLCKSLCHPDCILEHLVLANCSLSEQCWDYLSDVLRRNKTLSHLDISSNDLKDEGLKVLCGALTLPDSVLKSLSLRHCLITTSGCQDLAEVLRNNQNLISLHVSNNKLEDTGVKLLCDAIKHPNCHLEDLGLEACELTGACCEDLASTFTQCKTLWAMNLLKNALDYNGLVVLCEALKQQTSATYVLGLRITDFDNETQAFLVAEQEKNPCLSILSSL</sequence>
<dbReference type="SUPFAM" id="SSF52047">
    <property type="entry name" value="RNI-like"/>
    <property type="match status" value="1"/>
</dbReference>
<dbReference type="InterPro" id="IPR041267">
    <property type="entry name" value="NLRP_HD2"/>
</dbReference>
<dbReference type="InterPro" id="IPR007111">
    <property type="entry name" value="NACHT_NTPase"/>
</dbReference>
<feature type="domain" description="Pyrin" evidence="8">
    <location>
        <begin position="1"/>
        <end position="93"/>
    </location>
</feature>
<keyword evidence="5" id="KW-0067">ATP-binding</keyword>
<dbReference type="GO" id="GO:0006954">
    <property type="term" value="P:inflammatory response"/>
    <property type="evidence" value="ECO:0007669"/>
    <property type="project" value="UniProtKB-KW"/>
</dbReference>
<dbReference type="InterPro" id="IPR004020">
    <property type="entry name" value="DAPIN"/>
</dbReference>
<gene>
    <name evidence="11 12 13" type="primary">Nlrp4</name>
</gene>
<evidence type="ECO:0000256" key="2">
    <source>
        <dbReference type="ARBA" id="ARBA00022614"/>
    </source>
</evidence>
<evidence type="ECO:0000259" key="8">
    <source>
        <dbReference type="PROSITE" id="PS50824"/>
    </source>
</evidence>
<dbReference type="InterPro" id="IPR011029">
    <property type="entry name" value="DEATH-like_dom_sf"/>
</dbReference>
<dbReference type="FunFam" id="1.10.533.10:FF:000056">
    <property type="entry name" value="NACHT, LRR and PYD domains-containing protein 14"/>
    <property type="match status" value="1"/>
</dbReference>
<dbReference type="Pfam" id="PF13516">
    <property type="entry name" value="LRR_6"/>
    <property type="match status" value="2"/>
</dbReference>
<dbReference type="Pfam" id="PF17776">
    <property type="entry name" value="NLRC4_HD2"/>
    <property type="match status" value="1"/>
</dbReference>
<evidence type="ECO:0000256" key="3">
    <source>
        <dbReference type="ARBA" id="ARBA00022737"/>
    </source>
</evidence>
<dbReference type="Gene3D" id="3.80.10.10">
    <property type="entry name" value="Ribonuclease Inhibitor"/>
    <property type="match status" value="1"/>
</dbReference>
<keyword evidence="6" id="KW-0395">Inflammatory response</keyword>
<comment type="function">
    <text evidence="7">May be involved in inflammation and recognition of cytosolic pathogen-associated molecular patterns (PAMPs) not intercepted by membrane-bound receptors.</text>
</comment>
<protein>
    <submittedName>
        <fullName evidence="11 12">NACHT, LRR and PYD domains-containing protein 4</fullName>
    </submittedName>
</protein>
<dbReference type="PANTHER" id="PTHR45690">
    <property type="entry name" value="NACHT, LRR AND PYD DOMAINS-CONTAINING PROTEIN 12"/>
    <property type="match status" value="1"/>
</dbReference>
<dbReference type="RefSeq" id="XP_021023223.1">
    <property type="nucleotide sequence ID" value="XM_021167564.1"/>
</dbReference>
<evidence type="ECO:0000313" key="11">
    <source>
        <dbReference type="RefSeq" id="XP_021023221.1"/>
    </source>
</evidence>
<keyword evidence="3" id="KW-0677">Repeat</keyword>
<keyword evidence="4" id="KW-0547">Nucleotide-binding</keyword>
<name>A0A6P5Q1U4_MUSCR</name>
<evidence type="ECO:0000313" key="13">
    <source>
        <dbReference type="RefSeq" id="XP_021023223.1"/>
    </source>
</evidence>
<reference evidence="11 12" key="1">
    <citation type="submission" date="2025-04" db="UniProtKB">
        <authorList>
            <consortium name="RefSeq"/>
        </authorList>
    </citation>
    <scope>IDENTIFICATION</scope>
</reference>
<keyword evidence="10" id="KW-1185">Reference proteome</keyword>
<dbReference type="SUPFAM" id="SSF52540">
    <property type="entry name" value="P-loop containing nucleoside triphosphate hydrolases"/>
    <property type="match status" value="1"/>
</dbReference>
<proteinExistence type="inferred from homology"/>
<dbReference type="InterPro" id="IPR027417">
    <property type="entry name" value="P-loop_NTPase"/>
</dbReference>
<evidence type="ECO:0000256" key="7">
    <source>
        <dbReference type="ARBA" id="ARBA00059788"/>
    </source>
</evidence>
<evidence type="ECO:0000256" key="1">
    <source>
        <dbReference type="ARBA" id="ARBA00008665"/>
    </source>
</evidence>
<evidence type="ECO:0000256" key="6">
    <source>
        <dbReference type="ARBA" id="ARBA00023198"/>
    </source>
</evidence>
<dbReference type="SMART" id="SM00368">
    <property type="entry name" value="LRR_RI"/>
    <property type="match status" value="9"/>
</dbReference>
<keyword evidence="2" id="KW-0433">Leucine-rich repeat</keyword>
<evidence type="ECO:0000313" key="12">
    <source>
        <dbReference type="RefSeq" id="XP_021023222.1"/>
    </source>
</evidence>
<dbReference type="InterPro" id="IPR041075">
    <property type="entry name" value="NOD1/2_WH"/>
</dbReference>
<dbReference type="PROSITE" id="PS50824">
    <property type="entry name" value="DAPIN"/>
    <property type="match status" value="1"/>
</dbReference>
<evidence type="ECO:0000256" key="5">
    <source>
        <dbReference type="ARBA" id="ARBA00022840"/>
    </source>
</evidence>
<dbReference type="SUPFAM" id="SSF47986">
    <property type="entry name" value="DEATH domain"/>
    <property type="match status" value="1"/>
</dbReference>
<dbReference type="FunFam" id="3.40.50.300:FF:000442">
    <property type="entry name" value="NACHT, LRR and PYD domains-containing protein 3"/>
    <property type="match status" value="1"/>
</dbReference>
<dbReference type="CTD" id="147945"/>
<evidence type="ECO:0000313" key="10">
    <source>
        <dbReference type="Proteomes" id="UP000515126"/>
    </source>
</evidence>
<dbReference type="Pfam" id="PF05729">
    <property type="entry name" value="NACHT"/>
    <property type="match status" value="1"/>
</dbReference>
<dbReference type="Pfam" id="PF02758">
    <property type="entry name" value="PYRIN"/>
    <property type="match status" value="1"/>
</dbReference>
<feature type="domain" description="NACHT" evidence="9">
    <location>
        <begin position="148"/>
        <end position="282"/>
    </location>
</feature>
<dbReference type="InterPro" id="IPR050637">
    <property type="entry name" value="NLRP_innate_immun_reg"/>
</dbReference>
<evidence type="ECO:0000256" key="4">
    <source>
        <dbReference type="ARBA" id="ARBA00022741"/>
    </source>
</evidence>
<dbReference type="Pfam" id="PF17779">
    <property type="entry name" value="WHD_NOD2"/>
    <property type="match status" value="1"/>
</dbReference>
<dbReference type="Gene3D" id="1.10.533.10">
    <property type="entry name" value="Death Domain, Fas"/>
    <property type="match status" value="1"/>
</dbReference>
<dbReference type="PANTHER" id="PTHR45690:SF9">
    <property type="entry name" value="NACHT, LRR AND PYD DOMAINS-CONTAINING PROTEIN 4A"/>
    <property type="match status" value="1"/>
</dbReference>
<comment type="similarity">
    <text evidence="1">Belongs to the NLRP family.</text>
</comment>
<evidence type="ECO:0000259" key="9">
    <source>
        <dbReference type="PROSITE" id="PS50837"/>
    </source>
</evidence>
<dbReference type="GO" id="GO:0005737">
    <property type="term" value="C:cytoplasm"/>
    <property type="evidence" value="ECO:0007669"/>
    <property type="project" value="TreeGrafter"/>
</dbReference>
<dbReference type="Proteomes" id="UP000515126">
    <property type="component" value="Chromosome 7"/>
</dbReference>
<dbReference type="GO" id="GO:0005524">
    <property type="term" value="F:ATP binding"/>
    <property type="evidence" value="ECO:0007669"/>
    <property type="project" value="UniProtKB-KW"/>
</dbReference>